<organism evidence="1 2">
    <name type="scientific">Lentilactobacillus terminaliae</name>
    <dbReference type="NCBI Taxonomy" id="3003483"/>
    <lineage>
        <taxon>Bacteria</taxon>
        <taxon>Bacillati</taxon>
        <taxon>Bacillota</taxon>
        <taxon>Bacilli</taxon>
        <taxon>Lactobacillales</taxon>
        <taxon>Lactobacillaceae</taxon>
        <taxon>Lentilactobacillus</taxon>
    </lineage>
</organism>
<evidence type="ECO:0000313" key="2">
    <source>
        <dbReference type="Proteomes" id="UP001149860"/>
    </source>
</evidence>
<dbReference type="Proteomes" id="UP001149860">
    <property type="component" value="Chromosome"/>
</dbReference>
<dbReference type="EMBL" id="CP168151">
    <property type="protein sequence ID" value="XFD39213.1"/>
    <property type="molecule type" value="Genomic_DNA"/>
</dbReference>
<proteinExistence type="predicted"/>
<name>A0ACD5DDH6_9LACO</name>
<keyword evidence="2" id="KW-1185">Reference proteome</keyword>
<reference evidence="1" key="1">
    <citation type="submission" date="2024-08" db="EMBL/GenBank/DDBJ databases">
        <title>Lentilactobacillus sp. nov., isolated from tree bark.</title>
        <authorList>
            <person name="Phuengjayaem S."/>
            <person name="Tanasupawat S."/>
        </authorList>
    </citation>
    <scope>NUCLEOTIDE SEQUENCE</scope>
    <source>
        <strain evidence="1">SPB1-3</strain>
    </source>
</reference>
<gene>
    <name evidence="1" type="ORF">O0236_007185</name>
</gene>
<accession>A0ACD5DDH6</accession>
<evidence type="ECO:0000313" key="1">
    <source>
        <dbReference type="EMBL" id="XFD39213.1"/>
    </source>
</evidence>
<protein>
    <submittedName>
        <fullName evidence="1">Uncharacterized protein</fullName>
    </submittedName>
</protein>
<sequence>MGAHIEKQLVTGVKQGGTMIYDNQPIPLWQGPNAFINVETNVPLALNSVTIPLTKPISTLKTGLKFVSSRGDDGGVKAVYLPNKNYMASSTDYTQVTSDKNVIDTDYPLEVTINAALLISNKSVQFLPAKTSTTKDIYQVFVDYVNDTTIKFRTVINGINADKTMLHTDYANSTDKYNAYPIVDKIVEV</sequence>